<dbReference type="Pfam" id="PF25812">
    <property type="entry name" value="RAD24_helical"/>
    <property type="match status" value="1"/>
</dbReference>
<feature type="region of interest" description="Disordered" evidence="8">
    <location>
        <begin position="101"/>
        <end position="178"/>
    </location>
</feature>
<keyword evidence="4" id="KW-0227">DNA damage</keyword>
<evidence type="ECO:0000256" key="3">
    <source>
        <dbReference type="ARBA" id="ARBA00022741"/>
    </source>
</evidence>
<dbReference type="AlphaFoldDB" id="A0A3N4HQF6"/>
<protein>
    <recommendedName>
        <fullName evidence="9">Checkpoint protein RAD24-like helical bundle domain-containing protein</fullName>
    </recommendedName>
</protein>
<comment type="subcellular location">
    <subcellularLocation>
        <location evidence="1">Nucleus</location>
    </subcellularLocation>
</comment>
<evidence type="ECO:0000256" key="5">
    <source>
        <dbReference type="ARBA" id="ARBA00022840"/>
    </source>
</evidence>
<dbReference type="GO" id="GO:0003682">
    <property type="term" value="F:chromatin binding"/>
    <property type="evidence" value="ECO:0007669"/>
    <property type="project" value="TreeGrafter"/>
</dbReference>
<dbReference type="STRING" id="1160509.A0A3N4HQF6"/>
<feature type="region of interest" description="Disordered" evidence="8">
    <location>
        <begin position="702"/>
        <end position="728"/>
    </location>
</feature>
<dbReference type="PANTHER" id="PTHR12172">
    <property type="entry name" value="CELL CYCLE CHECKPOINT PROTEIN RAD17"/>
    <property type="match status" value="1"/>
</dbReference>
<dbReference type="InterPro" id="IPR027417">
    <property type="entry name" value="P-loop_NTPase"/>
</dbReference>
<gene>
    <name evidence="10" type="ORF">BJ508DRAFT_311475</name>
</gene>
<dbReference type="GO" id="GO:0000077">
    <property type="term" value="P:DNA damage checkpoint signaling"/>
    <property type="evidence" value="ECO:0007669"/>
    <property type="project" value="TreeGrafter"/>
</dbReference>
<dbReference type="Proteomes" id="UP000275078">
    <property type="component" value="Unassembled WGS sequence"/>
</dbReference>
<feature type="compositionally biased region" description="Acidic residues" evidence="8">
    <location>
        <begin position="128"/>
        <end position="138"/>
    </location>
</feature>
<dbReference type="EMBL" id="ML119752">
    <property type="protein sequence ID" value="RPA76063.1"/>
    <property type="molecule type" value="Genomic_DNA"/>
</dbReference>
<comment type="similarity">
    <text evidence="2">Belongs to the rad17/RAD24 family.</text>
</comment>
<dbReference type="SUPFAM" id="SSF52540">
    <property type="entry name" value="P-loop containing nucleoside triphosphate hydrolases"/>
    <property type="match status" value="1"/>
</dbReference>
<feature type="region of interest" description="Disordered" evidence="8">
    <location>
        <begin position="504"/>
        <end position="526"/>
    </location>
</feature>
<keyword evidence="6" id="KW-0539">Nucleus</keyword>
<keyword evidence="3" id="KW-0547">Nucleotide-binding</keyword>
<accession>A0A3N4HQF6</accession>
<dbReference type="GO" id="GO:0003689">
    <property type="term" value="F:DNA clamp loader activity"/>
    <property type="evidence" value="ECO:0007669"/>
    <property type="project" value="TreeGrafter"/>
</dbReference>
<evidence type="ECO:0000313" key="10">
    <source>
        <dbReference type="EMBL" id="RPA76063.1"/>
    </source>
</evidence>
<dbReference type="OrthoDB" id="10265971at2759"/>
<evidence type="ECO:0000256" key="1">
    <source>
        <dbReference type="ARBA" id="ARBA00004123"/>
    </source>
</evidence>
<reference evidence="10 11" key="1">
    <citation type="journal article" date="2018" name="Nat. Ecol. Evol.">
        <title>Pezizomycetes genomes reveal the molecular basis of ectomycorrhizal truffle lifestyle.</title>
        <authorList>
            <person name="Murat C."/>
            <person name="Payen T."/>
            <person name="Noel B."/>
            <person name="Kuo A."/>
            <person name="Morin E."/>
            <person name="Chen J."/>
            <person name="Kohler A."/>
            <person name="Krizsan K."/>
            <person name="Balestrini R."/>
            <person name="Da Silva C."/>
            <person name="Montanini B."/>
            <person name="Hainaut M."/>
            <person name="Levati E."/>
            <person name="Barry K.W."/>
            <person name="Belfiori B."/>
            <person name="Cichocki N."/>
            <person name="Clum A."/>
            <person name="Dockter R.B."/>
            <person name="Fauchery L."/>
            <person name="Guy J."/>
            <person name="Iotti M."/>
            <person name="Le Tacon F."/>
            <person name="Lindquist E.A."/>
            <person name="Lipzen A."/>
            <person name="Malagnac F."/>
            <person name="Mello A."/>
            <person name="Molinier V."/>
            <person name="Miyauchi S."/>
            <person name="Poulain J."/>
            <person name="Riccioni C."/>
            <person name="Rubini A."/>
            <person name="Sitrit Y."/>
            <person name="Splivallo R."/>
            <person name="Traeger S."/>
            <person name="Wang M."/>
            <person name="Zifcakova L."/>
            <person name="Wipf D."/>
            <person name="Zambonelli A."/>
            <person name="Paolocci F."/>
            <person name="Nowrousian M."/>
            <person name="Ottonello S."/>
            <person name="Baldrian P."/>
            <person name="Spatafora J.W."/>
            <person name="Henrissat B."/>
            <person name="Nagy L.G."/>
            <person name="Aury J.M."/>
            <person name="Wincker P."/>
            <person name="Grigoriev I.V."/>
            <person name="Bonfante P."/>
            <person name="Martin F.M."/>
        </authorList>
    </citation>
    <scope>NUCLEOTIDE SEQUENCE [LARGE SCALE GENOMIC DNA]</scope>
    <source>
        <strain evidence="10 11">RN42</strain>
    </source>
</reference>
<evidence type="ECO:0000256" key="2">
    <source>
        <dbReference type="ARBA" id="ARBA00006168"/>
    </source>
</evidence>
<organism evidence="10 11">
    <name type="scientific">Ascobolus immersus RN42</name>
    <dbReference type="NCBI Taxonomy" id="1160509"/>
    <lineage>
        <taxon>Eukaryota</taxon>
        <taxon>Fungi</taxon>
        <taxon>Dikarya</taxon>
        <taxon>Ascomycota</taxon>
        <taxon>Pezizomycotina</taxon>
        <taxon>Pezizomycetes</taxon>
        <taxon>Pezizales</taxon>
        <taxon>Ascobolaceae</taxon>
        <taxon>Ascobolus</taxon>
    </lineage>
</organism>
<feature type="compositionally biased region" description="Pro residues" evidence="8">
    <location>
        <begin position="510"/>
        <end position="520"/>
    </location>
</feature>
<evidence type="ECO:0000256" key="4">
    <source>
        <dbReference type="ARBA" id="ARBA00022763"/>
    </source>
</evidence>
<dbReference type="PANTHER" id="PTHR12172:SF0">
    <property type="entry name" value="CELL CYCLE CHECKPOINT PROTEIN RAD17"/>
    <property type="match status" value="1"/>
</dbReference>
<name>A0A3N4HQF6_ASCIM</name>
<proteinExistence type="inferred from homology"/>
<feature type="compositionally biased region" description="Low complexity" evidence="8">
    <location>
        <begin position="101"/>
        <end position="110"/>
    </location>
</feature>
<dbReference type="InterPro" id="IPR057927">
    <property type="entry name" value="RAD24-like_helical"/>
</dbReference>
<keyword evidence="5" id="KW-0067">ATP-binding</keyword>
<evidence type="ECO:0000313" key="11">
    <source>
        <dbReference type="Proteomes" id="UP000275078"/>
    </source>
</evidence>
<keyword evidence="7" id="KW-0131">Cell cycle</keyword>
<evidence type="ECO:0000256" key="6">
    <source>
        <dbReference type="ARBA" id="ARBA00023242"/>
    </source>
</evidence>
<feature type="compositionally biased region" description="Polar residues" evidence="8">
    <location>
        <begin position="51"/>
        <end position="76"/>
    </location>
</feature>
<feature type="compositionally biased region" description="Basic and acidic residues" evidence="8">
    <location>
        <begin position="158"/>
        <end position="170"/>
    </location>
</feature>
<feature type="region of interest" description="Disordered" evidence="8">
    <location>
        <begin position="37"/>
        <end position="85"/>
    </location>
</feature>
<keyword evidence="11" id="KW-1185">Reference proteome</keyword>
<evidence type="ECO:0000256" key="8">
    <source>
        <dbReference type="SAM" id="MobiDB-lite"/>
    </source>
</evidence>
<dbReference type="GO" id="GO:0006281">
    <property type="term" value="P:DNA repair"/>
    <property type="evidence" value="ECO:0007669"/>
    <property type="project" value="InterPro"/>
</dbReference>
<dbReference type="GO" id="GO:0033314">
    <property type="term" value="P:mitotic DNA replication checkpoint signaling"/>
    <property type="evidence" value="ECO:0007669"/>
    <property type="project" value="TreeGrafter"/>
</dbReference>
<evidence type="ECO:0000259" key="9">
    <source>
        <dbReference type="Pfam" id="PF25812"/>
    </source>
</evidence>
<evidence type="ECO:0000256" key="7">
    <source>
        <dbReference type="ARBA" id="ARBA00023306"/>
    </source>
</evidence>
<dbReference type="Gene3D" id="3.40.50.300">
    <property type="entry name" value="P-loop containing nucleotide triphosphate hydrolases"/>
    <property type="match status" value="1"/>
</dbReference>
<dbReference type="GO" id="GO:0005634">
    <property type="term" value="C:nucleus"/>
    <property type="evidence" value="ECO:0007669"/>
    <property type="project" value="UniProtKB-SubCell"/>
</dbReference>
<dbReference type="InterPro" id="IPR004582">
    <property type="entry name" value="Checkpoint_prot_Rad17_Rad24"/>
</dbReference>
<dbReference type="GO" id="GO:0005524">
    <property type="term" value="F:ATP binding"/>
    <property type="evidence" value="ECO:0007669"/>
    <property type="project" value="UniProtKB-KW"/>
</dbReference>
<feature type="domain" description="Checkpoint protein RAD24-like helical bundle" evidence="9">
    <location>
        <begin position="484"/>
        <end position="591"/>
    </location>
</feature>
<sequence length="763" mass="84168">MAPPKKRQRRASSEFDEYAEYFELSDGDLLELDAAVPQPSAPEPTLRLKSESTQTIRNSSIRSTTPDKTYHSTTRTVKARVSLKSTTKEKRGIDTFFSSSQAISTSISSQRKGSSAANSQRRRKGILPDEDEDGDSYVDDIVASSDEDGWKPSQSSGRSREEPHRTESTRKAAKFRSSTAAADESLPWQYKYAPKSVEELAVNKTKVQQVRKWLEDVFDGRSRRRLLILTGPAGAGKTATINCLSNEMGFDVLEWRNPTTNADGLHGSELGGYSSLFEDFLARAGKWNCLEVFHTDGRKLPETDTSTGSERKVIVIEDFPNTLTPSSTPLLAFQHSIKSFLALPPELNPSPLVLIISESARVTGSNAFTAFRLLGPALLNSYMVSEIKFQPIAKTFMVKALENVIQKESKDSGRKWGPSRPIIEKIGEIGDIRSAIASLEFMSASGEDAWVGETRIGSKAKKKGSSTQIGKQYARLLEQVTQRESYLSIFHAVGKVVYNKRFGDDVNDPYQPPPPKPPLPDQRYHNRASISPPSKILAELTTEIPVFIAALHQNYVLSCSSGDEIDSCIDSLSDADLLLPLDQWGEAAFRQEEMAFECAVRGLHLGLPSPVRRTASDVKLFYPTSCKLWRKVEENEGFISTVGGKLQRENPVALSSKLGQLVLTTETIPYTLKILDSRRSRSQGRPNARDEVLAQAMRKYSRFGQVPPPSEDPDESPMGLEVEEGSSRHDLSAALAGATLDVHVTELGKVGGELSDDEIVDSD</sequence>
<dbReference type="Pfam" id="PF03215">
    <property type="entry name" value="Rad17"/>
    <property type="match status" value="1"/>
</dbReference>